<dbReference type="InterPro" id="IPR021858">
    <property type="entry name" value="Fun_TF"/>
</dbReference>
<feature type="region of interest" description="Disordered" evidence="7">
    <location>
        <begin position="69"/>
        <end position="92"/>
    </location>
</feature>
<dbReference type="GO" id="GO:0000976">
    <property type="term" value="F:transcription cis-regulatory region binding"/>
    <property type="evidence" value="ECO:0007669"/>
    <property type="project" value="TreeGrafter"/>
</dbReference>
<dbReference type="AlphaFoldDB" id="A0AAE0TZA5"/>
<evidence type="ECO:0000313" key="9">
    <source>
        <dbReference type="EMBL" id="KAK3384982.1"/>
    </source>
</evidence>
<proteinExistence type="predicted"/>
<dbReference type="Pfam" id="PF00172">
    <property type="entry name" value="Zn_clus"/>
    <property type="match status" value="1"/>
</dbReference>
<keyword evidence="2" id="KW-0862">Zinc</keyword>
<evidence type="ECO:0000256" key="3">
    <source>
        <dbReference type="ARBA" id="ARBA00023015"/>
    </source>
</evidence>
<reference evidence="9" key="1">
    <citation type="journal article" date="2023" name="Mol. Phylogenet. Evol.">
        <title>Genome-scale phylogeny and comparative genomics of the fungal order Sordariales.</title>
        <authorList>
            <person name="Hensen N."/>
            <person name="Bonometti L."/>
            <person name="Westerberg I."/>
            <person name="Brannstrom I.O."/>
            <person name="Guillou S."/>
            <person name="Cros-Aarteil S."/>
            <person name="Calhoun S."/>
            <person name="Haridas S."/>
            <person name="Kuo A."/>
            <person name="Mondo S."/>
            <person name="Pangilinan J."/>
            <person name="Riley R."/>
            <person name="LaButti K."/>
            <person name="Andreopoulos B."/>
            <person name="Lipzen A."/>
            <person name="Chen C."/>
            <person name="Yan M."/>
            <person name="Daum C."/>
            <person name="Ng V."/>
            <person name="Clum A."/>
            <person name="Steindorff A."/>
            <person name="Ohm R.A."/>
            <person name="Martin F."/>
            <person name="Silar P."/>
            <person name="Natvig D.O."/>
            <person name="Lalanne C."/>
            <person name="Gautier V."/>
            <person name="Ament-Velasquez S.L."/>
            <person name="Kruys A."/>
            <person name="Hutchinson M.I."/>
            <person name="Powell A.J."/>
            <person name="Barry K."/>
            <person name="Miller A.N."/>
            <person name="Grigoriev I.V."/>
            <person name="Debuchy R."/>
            <person name="Gladieux P."/>
            <person name="Hiltunen Thoren M."/>
            <person name="Johannesson H."/>
        </authorList>
    </citation>
    <scope>NUCLEOTIDE SEQUENCE</scope>
    <source>
        <strain evidence="9">CBS 232.78</strain>
    </source>
</reference>
<dbReference type="GO" id="GO:0008270">
    <property type="term" value="F:zinc ion binding"/>
    <property type="evidence" value="ECO:0007669"/>
    <property type="project" value="InterPro"/>
</dbReference>
<evidence type="ECO:0000256" key="6">
    <source>
        <dbReference type="ARBA" id="ARBA00023242"/>
    </source>
</evidence>
<dbReference type="PROSITE" id="PS50048">
    <property type="entry name" value="ZN2_CY6_FUNGAL_2"/>
    <property type="match status" value="1"/>
</dbReference>
<evidence type="ECO:0000256" key="7">
    <source>
        <dbReference type="SAM" id="MobiDB-lite"/>
    </source>
</evidence>
<evidence type="ECO:0000256" key="4">
    <source>
        <dbReference type="ARBA" id="ARBA00023125"/>
    </source>
</evidence>
<protein>
    <submittedName>
        <fullName evidence="9">Fungal-specific transcription factor domain-containing protein</fullName>
    </submittedName>
</protein>
<dbReference type="SMART" id="SM00066">
    <property type="entry name" value="GAL4"/>
    <property type="match status" value="1"/>
</dbReference>
<accession>A0AAE0TZA5</accession>
<dbReference type="Gene3D" id="4.10.240.10">
    <property type="entry name" value="Zn(2)-C6 fungal-type DNA-binding domain"/>
    <property type="match status" value="1"/>
</dbReference>
<evidence type="ECO:0000256" key="2">
    <source>
        <dbReference type="ARBA" id="ARBA00022833"/>
    </source>
</evidence>
<evidence type="ECO:0000256" key="5">
    <source>
        <dbReference type="ARBA" id="ARBA00023163"/>
    </source>
</evidence>
<feature type="compositionally biased region" description="Basic residues" evidence="7">
    <location>
        <begin position="175"/>
        <end position="187"/>
    </location>
</feature>
<dbReference type="GO" id="GO:0045944">
    <property type="term" value="P:positive regulation of transcription by RNA polymerase II"/>
    <property type="evidence" value="ECO:0007669"/>
    <property type="project" value="TreeGrafter"/>
</dbReference>
<dbReference type="InterPro" id="IPR036864">
    <property type="entry name" value="Zn2-C6_fun-type_DNA-bd_sf"/>
</dbReference>
<reference evidence="9" key="2">
    <citation type="submission" date="2023-06" db="EMBL/GenBank/DDBJ databases">
        <authorList>
            <consortium name="Lawrence Berkeley National Laboratory"/>
            <person name="Haridas S."/>
            <person name="Hensen N."/>
            <person name="Bonometti L."/>
            <person name="Westerberg I."/>
            <person name="Brannstrom I.O."/>
            <person name="Guillou S."/>
            <person name="Cros-Aarteil S."/>
            <person name="Calhoun S."/>
            <person name="Kuo A."/>
            <person name="Mondo S."/>
            <person name="Pangilinan J."/>
            <person name="Riley R."/>
            <person name="LaButti K."/>
            <person name="Andreopoulos B."/>
            <person name="Lipzen A."/>
            <person name="Chen C."/>
            <person name="Yanf M."/>
            <person name="Daum C."/>
            <person name="Ng V."/>
            <person name="Clum A."/>
            <person name="Steindorff A."/>
            <person name="Ohm R."/>
            <person name="Martin F."/>
            <person name="Silar P."/>
            <person name="Natvig D."/>
            <person name="Lalanne C."/>
            <person name="Gautier V."/>
            <person name="Ament-velasquez S.L."/>
            <person name="Kruys A."/>
            <person name="Hutchinson M.I."/>
            <person name="Powell A.J."/>
            <person name="Barry K."/>
            <person name="Miller A.N."/>
            <person name="Grigoriev I.V."/>
            <person name="Debuchy R."/>
            <person name="Gladieux P."/>
            <person name="Thoren M.H."/>
            <person name="Johannesson H."/>
        </authorList>
    </citation>
    <scope>NUCLEOTIDE SEQUENCE</scope>
    <source>
        <strain evidence="9">CBS 232.78</strain>
    </source>
</reference>
<sequence length="761" mass="84302">MDRSLPILSNEDLWSDNTSMDSDDLQSMGLSQSPWLQSLSAASASVSVSSAISFTHTGQLSPISNGMDVLSSDSSASDSSASASPPTAGLFYSAPPTIPAEAWAMGYMSADEHSEITHSHDHQDEDMAWDDADEMLAIPKLEPIDDDDFRMDDVKEAPLTPIPGADDPTASDHPKTKRPRGRPRKHPVPPSFAANKITKGRSKTGCLTCRKRKKKCDEAKPRCMNCEKNAVVCEGYPEKQIWKSGKERAEEERIKSQSLPPLITQPIFHGLETVEDMIFWKHYNEHLSTVLTVEGEHKNAFKDMVVPIAVKHPSLMHSILSLASKHIDFETPYGINILKNNPSTTLEALEARSIYHREEARKNFCDDKDGDDNCNRPRLDPDTLVSARYCQMLCFLLEASAEGNPRGEHRLHLVTYVKLIANYPPPDPAFASFISEFFQFHIFADELIRSANDPKFDLVELLPPSITRIHPPRLLGIADGLLKHLSQITAIRNTIRNNIIHHVDPVVDYVSLYRAAEIDAAIREWAPHWPAGDSRDRVGLLYKHMMWIYLVRTIYPPSLSAPPSSTASSARSVPVVYSSPTHGRPTSSVVNTPPQSASTSCASSPRLSASDIGSSRLSQQSNLFSSTNSSSLGTTTPANRHDNESRASPPPIRQPPQHDPRITVAVDESLSIIETFKSSDPSQTLLLLPCFMVGTACFHPSQQARVRAAIKTVRGYTGLRNNDRVMDVLEEVWRLMDAGEWAAVWDWPGVVSRLDIDFIPA</sequence>
<dbReference type="PROSITE" id="PS00463">
    <property type="entry name" value="ZN2_CY6_FUNGAL_1"/>
    <property type="match status" value="1"/>
</dbReference>
<dbReference type="Proteomes" id="UP001285441">
    <property type="component" value="Unassembled WGS sequence"/>
</dbReference>
<evidence type="ECO:0000313" key="10">
    <source>
        <dbReference type="Proteomes" id="UP001285441"/>
    </source>
</evidence>
<keyword evidence="4" id="KW-0238">DNA-binding</keyword>
<feature type="compositionally biased region" description="Low complexity" evidence="7">
    <location>
        <begin position="617"/>
        <end position="636"/>
    </location>
</feature>
<dbReference type="InterPro" id="IPR001138">
    <property type="entry name" value="Zn2Cys6_DnaBD"/>
</dbReference>
<dbReference type="GO" id="GO:0000981">
    <property type="term" value="F:DNA-binding transcription factor activity, RNA polymerase II-specific"/>
    <property type="evidence" value="ECO:0007669"/>
    <property type="project" value="InterPro"/>
</dbReference>
<evidence type="ECO:0000256" key="1">
    <source>
        <dbReference type="ARBA" id="ARBA00004123"/>
    </source>
</evidence>
<dbReference type="Pfam" id="PF11951">
    <property type="entry name" value="Fungal_trans_2"/>
    <property type="match status" value="2"/>
</dbReference>
<comment type="subcellular location">
    <subcellularLocation>
        <location evidence="1">Nucleus</location>
    </subcellularLocation>
</comment>
<keyword evidence="3" id="KW-0805">Transcription regulation</keyword>
<comment type="caution">
    <text evidence="9">The sequence shown here is derived from an EMBL/GenBank/DDBJ whole genome shotgun (WGS) entry which is preliminary data.</text>
</comment>
<evidence type="ECO:0000259" key="8">
    <source>
        <dbReference type="PROSITE" id="PS50048"/>
    </source>
</evidence>
<dbReference type="EMBL" id="JAULSW010000004">
    <property type="protein sequence ID" value="KAK3384982.1"/>
    <property type="molecule type" value="Genomic_DNA"/>
</dbReference>
<keyword evidence="6" id="KW-0539">Nucleus</keyword>
<feature type="domain" description="Zn(2)-C6 fungal-type" evidence="8">
    <location>
        <begin position="205"/>
        <end position="233"/>
    </location>
</feature>
<feature type="compositionally biased region" description="Polar residues" evidence="7">
    <location>
        <begin position="578"/>
        <end position="616"/>
    </location>
</feature>
<feature type="compositionally biased region" description="Low complexity" evidence="7">
    <location>
        <begin position="71"/>
        <end position="84"/>
    </location>
</feature>
<dbReference type="PANTHER" id="PTHR37534">
    <property type="entry name" value="TRANSCRIPTIONAL ACTIVATOR PROTEIN UGA3"/>
    <property type="match status" value="1"/>
</dbReference>
<dbReference type="PANTHER" id="PTHR37534:SF38">
    <property type="entry name" value="ZN(2)-C6 FUNGAL-TYPE DOMAIN-CONTAINING PROTEIN"/>
    <property type="match status" value="1"/>
</dbReference>
<organism evidence="9 10">
    <name type="scientific">Podospora didyma</name>
    <dbReference type="NCBI Taxonomy" id="330526"/>
    <lineage>
        <taxon>Eukaryota</taxon>
        <taxon>Fungi</taxon>
        <taxon>Dikarya</taxon>
        <taxon>Ascomycota</taxon>
        <taxon>Pezizomycotina</taxon>
        <taxon>Sordariomycetes</taxon>
        <taxon>Sordariomycetidae</taxon>
        <taxon>Sordariales</taxon>
        <taxon>Podosporaceae</taxon>
        <taxon>Podospora</taxon>
    </lineage>
</organism>
<dbReference type="GO" id="GO:0005634">
    <property type="term" value="C:nucleus"/>
    <property type="evidence" value="ECO:0007669"/>
    <property type="project" value="UniProtKB-SubCell"/>
</dbReference>
<feature type="region of interest" description="Disordered" evidence="7">
    <location>
        <begin position="1"/>
        <end position="29"/>
    </location>
</feature>
<dbReference type="SUPFAM" id="SSF57701">
    <property type="entry name" value="Zn2/Cys6 DNA-binding domain"/>
    <property type="match status" value="1"/>
</dbReference>
<feature type="region of interest" description="Disordered" evidence="7">
    <location>
        <begin position="575"/>
        <end position="659"/>
    </location>
</feature>
<keyword evidence="5" id="KW-0804">Transcription</keyword>
<gene>
    <name evidence="9" type="ORF">B0H63DRAFT_175686</name>
</gene>
<name>A0AAE0TZA5_9PEZI</name>
<keyword evidence="10" id="KW-1185">Reference proteome</keyword>
<feature type="region of interest" description="Disordered" evidence="7">
    <location>
        <begin position="156"/>
        <end position="196"/>
    </location>
</feature>
<dbReference type="CDD" id="cd00067">
    <property type="entry name" value="GAL4"/>
    <property type="match status" value="1"/>
</dbReference>